<feature type="non-terminal residue" evidence="2">
    <location>
        <position position="70"/>
    </location>
</feature>
<reference evidence="2" key="1">
    <citation type="submission" date="2020-02" db="EMBL/GenBank/DDBJ databases">
        <title>Identification and distribution of gene clusters putatively required for synthesis of sphingolipid metabolism inhibitors in phylogenetically diverse species of the filamentous fungus Fusarium.</title>
        <authorList>
            <person name="Kim H.-S."/>
            <person name="Busman M."/>
            <person name="Brown D.W."/>
            <person name="Divon H."/>
            <person name="Uhlig S."/>
            <person name="Proctor R.H."/>
        </authorList>
    </citation>
    <scope>NUCLEOTIDE SEQUENCE [LARGE SCALE GENOMIC DNA]</scope>
    <source>
        <strain evidence="2">NRRL 39464</strain>
    </source>
</reference>
<protein>
    <submittedName>
        <fullName evidence="2">Uncharacterized protein</fullName>
    </submittedName>
</protein>
<accession>A0A8H5ADM3</accession>
<name>A0A8H5ADM3_FUSOX</name>
<comment type="caution">
    <text evidence="2">The sequence shown here is derived from an EMBL/GenBank/DDBJ whole genome shotgun (WGS) entry which is preliminary data.</text>
</comment>
<evidence type="ECO:0000256" key="1">
    <source>
        <dbReference type="SAM" id="MobiDB-lite"/>
    </source>
</evidence>
<dbReference type="EMBL" id="JAAFOW010000915">
    <property type="protein sequence ID" value="KAF5263396.1"/>
    <property type="molecule type" value="Genomic_DNA"/>
</dbReference>
<evidence type="ECO:0000313" key="2">
    <source>
        <dbReference type="EMBL" id="KAF5263396.1"/>
    </source>
</evidence>
<proteinExistence type="predicted"/>
<dbReference type="AlphaFoldDB" id="A0A8H5ADM3"/>
<organism evidence="2 3">
    <name type="scientific">Fusarium oxysporum</name>
    <name type="common">Fusarium vascular wilt</name>
    <dbReference type="NCBI Taxonomy" id="5507"/>
    <lineage>
        <taxon>Eukaryota</taxon>
        <taxon>Fungi</taxon>
        <taxon>Dikarya</taxon>
        <taxon>Ascomycota</taxon>
        <taxon>Pezizomycotina</taxon>
        <taxon>Sordariomycetes</taxon>
        <taxon>Hypocreomycetidae</taxon>
        <taxon>Hypocreales</taxon>
        <taxon>Nectriaceae</taxon>
        <taxon>Fusarium</taxon>
        <taxon>Fusarium oxysporum species complex</taxon>
    </lineage>
</organism>
<gene>
    <name evidence="2" type="ORF">FOXYS1_5867</name>
</gene>
<dbReference type="Proteomes" id="UP000558688">
    <property type="component" value="Unassembled WGS sequence"/>
</dbReference>
<feature type="region of interest" description="Disordered" evidence="1">
    <location>
        <begin position="1"/>
        <end position="44"/>
    </location>
</feature>
<sequence length="70" mass="7395">MAPGSSTGAQPGPDSRKRKADTPASNGRREKRSVVHSARSIPAQPAEAALKDGELDLQAFVAAHEFEIRA</sequence>
<evidence type="ECO:0000313" key="3">
    <source>
        <dbReference type="Proteomes" id="UP000558688"/>
    </source>
</evidence>